<reference evidence="1" key="1">
    <citation type="submission" date="2022-02" db="EMBL/GenBank/DDBJ databases">
        <title>Plant Genome Project.</title>
        <authorList>
            <person name="Zhang R.-G."/>
        </authorList>
    </citation>
    <scope>NUCLEOTIDE SEQUENCE</scope>
    <source>
        <strain evidence="1">AT1</strain>
    </source>
</reference>
<dbReference type="Proteomes" id="UP001062846">
    <property type="component" value="Chromosome 7"/>
</dbReference>
<organism evidence="1 2">
    <name type="scientific">Rhododendron molle</name>
    <name type="common">Chinese azalea</name>
    <name type="synonym">Azalea mollis</name>
    <dbReference type="NCBI Taxonomy" id="49168"/>
    <lineage>
        <taxon>Eukaryota</taxon>
        <taxon>Viridiplantae</taxon>
        <taxon>Streptophyta</taxon>
        <taxon>Embryophyta</taxon>
        <taxon>Tracheophyta</taxon>
        <taxon>Spermatophyta</taxon>
        <taxon>Magnoliopsida</taxon>
        <taxon>eudicotyledons</taxon>
        <taxon>Gunneridae</taxon>
        <taxon>Pentapetalae</taxon>
        <taxon>asterids</taxon>
        <taxon>Ericales</taxon>
        <taxon>Ericaceae</taxon>
        <taxon>Ericoideae</taxon>
        <taxon>Rhodoreae</taxon>
        <taxon>Rhododendron</taxon>
    </lineage>
</organism>
<gene>
    <name evidence="1" type="ORF">RHMOL_Rhmol07G0217800</name>
</gene>
<keyword evidence="2" id="KW-1185">Reference proteome</keyword>
<name>A0ACC0N569_RHOML</name>
<accession>A0ACC0N569</accession>
<dbReference type="EMBL" id="CM046394">
    <property type="protein sequence ID" value="KAI8547723.1"/>
    <property type="molecule type" value="Genomic_DNA"/>
</dbReference>
<proteinExistence type="predicted"/>
<evidence type="ECO:0000313" key="2">
    <source>
        <dbReference type="Proteomes" id="UP001062846"/>
    </source>
</evidence>
<evidence type="ECO:0000313" key="1">
    <source>
        <dbReference type="EMBL" id="KAI8547723.1"/>
    </source>
</evidence>
<comment type="caution">
    <text evidence="1">The sequence shown here is derived from an EMBL/GenBank/DDBJ whole genome shotgun (WGS) entry which is preliminary data.</text>
</comment>
<sequence length="444" mass="49832">MMSRNVRFSRFYLCSRRNMTKIIPEGMYDSEKWASDYVEVRGNYQFPPAEYGQFEVAKARGNPNTTRINKNLLRFAKGCGLADSLLTIPREERDTPTILQYDATYGGRIRGKGAEGNKRKKSYEVDLTELPEDLFPSPSAPTSKRVKSHALKASAGQGDARVAKEKAKEPEKGASSEMNIPWQPSLMMPGKKQILKSDSLQEDPSLGFTLHARLMLPKDIVAPTTLKTALSEYYFHFGRATQSIMSDQYHLTKHDKQAKLLRQKVEASQNTTEDYKKSLEQSEELRQSQDITIANLNNLVKGLQDLVDRTRAEGKDEGFAEGRAQVMQEGKEMKKQLQEQFDKGYFQAEEDVAEELLALQTELKDEQHKKSFLLGFNMGFDEAGVEPDDERRSLVEVPPLEAAKVQDEPPATDKAAADATQQKDIPAPMDEPGTSPTATQTPEA</sequence>
<protein>
    <submittedName>
        <fullName evidence="1">Uncharacterized protein</fullName>
    </submittedName>
</protein>